<feature type="domain" description="Phytocyanin" evidence="6">
    <location>
        <begin position="1"/>
        <end position="98"/>
    </location>
</feature>
<feature type="domain" description="Phytocyanin" evidence="6">
    <location>
        <begin position="133"/>
        <end position="234"/>
    </location>
</feature>
<dbReference type="Proteomes" id="UP000188268">
    <property type="component" value="Unassembled WGS sequence"/>
</dbReference>
<keyword evidence="4" id="KW-0812">Transmembrane</keyword>
<feature type="transmembrane region" description="Helical" evidence="4">
    <location>
        <begin position="270"/>
        <end position="287"/>
    </location>
</feature>
<evidence type="ECO:0000259" key="6">
    <source>
        <dbReference type="PROSITE" id="PS51485"/>
    </source>
</evidence>
<dbReference type="OMA" id="TWAYGKT"/>
<dbReference type="PROSITE" id="PS51485">
    <property type="entry name" value="PHYTOCYANIN"/>
    <property type="match status" value="2"/>
</dbReference>
<dbReference type="GO" id="GO:0009055">
    <property type="term" value="F:electron transfer activity"/>
    <property type="evidence" value="ECO:0007669"/>
    <property type="project" value="InterPro"/>
</dbReference>
<dbReference type="SUPFAM" id="SSF49503">
    <property type="entry name" value="Cupredoxins"/>
    <property type="match status" value="2"/>
</dbReference>
<accession>A0A1R3IQG6</accession>
<dbReference type="STRING" id="210143.A0A1R3IQG6"/>
<feature type="chain" id="PRO_5011961001" evidence="5">
    <location>
        <begin position="26"/>
        <end position="289"/>
    </location>
</feature>
<dbReference type="Gramene" id="OMO84823">
    <property type="protein sequence ID" value="OMO84823"/>
    <property type="gene ID" value="CCACVL1_10622"/>
</dbReference>
<evidence type="ECO:0000313" key="7">
    <source>
        <dbReference type="EMBL" id="OMO84823.1"/>
    </source>
</evidence>
<keyword evidence="2" id="KW-0186">Copper</keyword>
<dbReference type="InterPro" id="IPR008972">
    <property type="entry name" value="Cupredoxin"/>
</dbReference>
<evidence type="ECO:0000256" key="2">
    <source>
        <dbReference type="ARBA" id="ARBA00023008"/>
    </source>
</evidence>
<organism evidence="7 8">
    <name type="scientific">Corchorus capsularis</name>
    <name type="common">Jute</name>
    <dbReference type="NCBI Taxonomy" id="210143"/>
    <lineage>
        <taxon>Eukaryota</taxon>
        <taxon>Viridiplantae</taxon>
        <taxon>Streptophyta</taxon>
        <taxon>Embryophyta</taxon>
        <taxon>Tracheophyta</taxon>
        <taxon>Spermatophyta</taxon>
        <taxon>Magnoliopsida</taxon>
        <taxon>eudicotyledons</taxon>
        <taxon>Gunneridae</taxon>
        <taxon>Pentapetalae</taxon>
        <taxon>rosids</taxon>
        <taxon>malvids</taxon>
        <taxon>Malvales</taxon>
        <taxon>Malvaceae</taxon>
        <taxon>Grewioideae</taxon>
        <taxon>Apeibeae</taxon>
        <taxon>Corchorus</taxon>
    </lineage>
</organism>
<dbReference type="Gene3D" id="2.60.40.420">
    <property type="entry name" value="Cupredoxins - blue copper proteins"/>
    <property type="match status" value="2"/>
</dbReference>
<protein>
    <submittedName>
        <fullName evidence="7">Plastocyanin-like protein</fullName>
    </submittedName>
</protein>
<keyword evidence="1" id="KW-0479">Metal-binding</keyword>
<dbReference type="GO" id="GO:0046872">
    <property type="term" value="F:metal ion binding"/>
    <property type="evidence" value="ECO:0007669"/>
    <property type="project" value="UniProtKB-KW"/>
</dbReference>
<reference evidence="7 8" key="1">
    <citation type="submission" date="2013-09" db="EMBL/GenBank/DDBJ databases">
        <title>Corchorus capsularis genome sequencing.</title>
        <authorList>
            <person name="Alam M."/>
            <person name="Haque M.S."/>
            <person name="Islam M.S."/>
            <person name="Emdad E.M."/>
            <person name="Islam M.M."/>
            <person name="Ahmed B."/>
            <person name="Halim A."/>
            <person name="Hossen Q.M.M."/>
            <person name="Hossain M.Z."/>
            <person name="Ahmed R."/>
            <person name="Khan M.M."/>
            <person name="Islam R."/>
            <person name="Rashid M.M."/>
            <person name="Khan S.A."/>
            <person name="Rahman M.S."/>
            <person name="Alam M."/>
        </authorList>
    </citation>
    <scope>NUCLEOTIDE SEQUENCE [LARGE SCALE GENOMIC DNA]</scope>
    <source>
        <strain evidence="8">cv. CVL-1</strain>
        <tissue evidence="7">Whole seedling</tissue>
    </source>
</reference>
<dbReference type="PANTHER" id="PTHR33021">
    <property type="entry name" value="BLUE COPPER PROTEIN"/>
    <property type="match status" value="1"/>
</dbReference>
<dbReference type="InterPro" id="IPR039391">
    <property type="entry name" value="Phytocyanin-like"/>
</dbReference>
<gene>
    <name evidence="7" type="ORF">CCACVL1_10622</name>
</gene>
<evidence type="ECO:0000256" key="4">
    <source>
        <dbReference type="SAM" id="Phobius"/>
    </source>
</evidence>
<evidence type="ECO:0000256" key="5">
    <source>
        <dbReference type="SAM" id="SignalP"/>
    </source>
</evidence>
<evidence type="ECO:0000256" key="1">
    <source>
        <dbReference type="ARBA" id="ARBA00022723"/>
    </source>
</evidence>
<dbReference type="EMBL" id="AWWV01009671">
    <property type="protein sequence ID" value="OMO84823.1"/>
    <property type="molecule type" value="Genomic_DNA"/>
</dbReference>
<keyword evidence="4" id="KW-0472">Membrane</keyword>
<comment type="caution">
    <text evidence="7">The sequence shown here is derived from an EMBL/GenBank/DDBJ whole genome shotgun (WGS) entry which is preliminary data.</text>
</comment>
<dbReference type="AlphaFoldDB" id="A0A1R3IQG6"/>
<dbReference type="PANTHER" id="PTHR33021:SF506">
    <property type="entry name" value="MAVICYANIN-LIKE"/>
    <property type="match status" value="1"/>
</dbReference>
<dbReference type="CDD" id="cd04216">
    <property type="entry name" value="Phytocyanin"/>
    <property type="match status" value="1"/>
</dbReference>
<dbReference type="Pfam" id="PF02298">
    <property type="entry name" value="Cu_bind_like"/>
    <property type="match status" value="2"/>
</dbReference>
<dbReference type="FunFam" id="2.60.40.420:FF:000003">
    <property type="entry name" value="Blue copper"/>
    <property type="match status" value="1"/>
</dbReference>
<keyword evidence="5" id="KW-0732">Signal</keyword>
<proteinExistence type="predicted"/>
<evidence type="ECO:0000313" key="8">
    <source>
        <dbReference type="Proteomes" id="UP000188268"/>
    </source>
</evidence>
<name>A0A1R3IQG6_COCAP</name>
<dbReference type="OrthoDB" id="1070902at2759"/>
<evidence type="ECO:0000256" key="3">
    <source>
        <dbReference type="ARBA" id="ARBA00023180"/>
    </source>
</evidence>
<dbReference type="InterPro" id="IPR003245">
    <property type="entry name" value="Phytocyanin_dom"/>
</dbReference>
<keyword evidence="4" id="KW-1133">Transmembrane helix</keyword>
<keyword evidence="8" id="KW-1185">Reference proteome</keyword>
<sequence>MASAKRGLIILITIMLATLFGVSVAAIHNVVFEYNNSTDDVRQVSLEDFESCDGTSAIAAYTSGSDMVALDKAGHYYFISGVAGHCKAGQKLDLLVQSGLFERIAVFFFPFMDMGPAKFCLAMATLFGVSLAAIHKVGDSTGWNVRENTDFGKWASNNTFIVGDYLLFEYNNSTHDVRKVSLDDFESCNGTSAIAAYTSGSDTVALHIAGRHYFISGVAGHCQAGLKVNVLVHPAASPRKTLSREDCGLNLIEAFAVHFFPNTDIGEAKIYVYMMMILIYIMLLRVASV</sequence>
<keyword evidence="3" id="KW-0325">Glycoprotein</keyword>
<feature type="signal peptide" evidence="5">
    <location>
        <begin position="1"/>
        <end position="25"/>
    </location>
</feature>
<dbReference type="GO" id="GO:0005886">
    <property type="term" value="C:plasma membrane"/>
    <property type="evidence" value="ECO:0007669"/>
    <property type="project" value="TreeGrafter"/>
</dbReference>